<sequence length="56" mass="5465">MPVPGPSPAGAMEETTALVDGAETISAAYQAPPARTVQASAVHSAPSTECVAEGSP</sequence>
<evidence type="ECO:0000313" key="2">
    <source>
        <dbReference type="Proteomes" id="UP000199111"/>
    </source>
</evidence>
<evidence type="ECO:0000313" key="1">
    <source>
        <dbReference type="EMBL" id="SFK73115.1"/>
    </source>
</evidence>
<dbReference type="Proteomes" id="UP000199111">
    <property type="component" value="Unassembled WGS sequence"/>
</dbReference>
<dbReference type="EMBL" id="FOQY01000033">
    <property type="protein sequence ID" value="SFK73115.1"/>
    <property type="molecule type" value="Genomic_DNA"/>
</dbReference>
<protein>
    <submittedName>
        <fullName evidence="1">Uncharacterized protein</fullName>
    </submittedName>
</protein>
<keyword evidence="2" id="KW-1185">Reference proteome</keyword>
<dbReference type="AlphaFoldDB" id="A0A1I4BWU7"/>
<reference evidence="2" key="1">
    <citation type="submission" date="2016-10" db="EMBL/GenBank/DDBJ databases">
        <authorList>
            <person name="Varghese N."/>
            <person name="Submissions S."/>
        </authorList>
    </citation>
    <scope>NUCLEOTIDE SEQUENCE [LARGE SCALE GENOMIC DNA]</scope>
    <source>
        <strain evidence="2">CGMCC 4.2126</strain>
    </source>
</reference>
<gene>
    <name evidence="1" type="ORF">SAMN05216275_13380</name>
</gene>
<name>A0A1I4BWU7_9ACTN</name>
<accession>A0A1I4BWU7</accession>
<organism evidence="1 2">
    <name type="scientific">Streptosporangium canum</name>
    <dbReference type="NCBI Taxonomy" id="324952"/>
    <lineage>
        <taxon>Bacteria</taxon>
        <taxon>Bacillati</taxon>
        <taxon>Actinomycetota</taxon>
        <taxon>Actinomycetes</taxon>
        <taxon>Streptosporangiales</taxon>
        <taxon>Streptosporangiaceae</taxon>
        <taxon>Streptosporangium</taxon>
    </lineage>
</organism>
<proteinExistence type="predicted"/>